<accession>A0A2K8N395</accession>
<dbReference type="FunFam" id="2.30.42.10:FF:000063">
    <property type="entry name" value="Peptidase, S41 family"/>
    <property type="match status" value="1"/>
</dbReference>
<dbReference type="PROSITE" id="PS50106">
    <property type="entry name" value="PDZ"/>
    <property type="match status" value="1"/>
</dbReference>
<keyword evidence="3 5" id="KW-0378">Hydrolase</keyword>
<dbReference type="OrthoDB" id="9812068at2"/>
<evidence type="ECO:0000256" key="3">
    <source>
        <dbReference type="ARBA" id="ARBA00022801"/>
    </source>
</evidence>
<comment type="similarity">
    <text evidence="1 5">Belongs to the peptidase S41A family.</text>
</comment>
<dbReference type="InterPro" id="IPR036034">
    <property type="entry name" value="PDZ_sf"/>
</dbReference>
<dbReference type="CDD" id="cd06782">
    <property type="entry name" value="cpPDZ_CPP-like"/>
    <property type="match status" value="1"/>
</dbReference>
<reference evidence="8" key="1">
    <citation type="submission" date="2017-11" db="EMBL/GenBank/DDBJ databases">
        <title>Complete Genome Sequence of Kyrpidia sp. Strain EA-1, a thermophilic, hydrogen-oxidizing Bacterium, isolated from the Azores.</title>
        <authorList>
            <person name="Reiner J.E."/>
            <person name="Lapp C.J."/>
            <person name="Bunk B."/>
            <person name="Gescher J."/>
        </authorList>
    </citation>
    <scope>NUCLEOTIDE SEQUENCE [LARGE SCALE GENOMIC DNA]</scope>
    <source>
        <strain evidence="8">EA-1</strain>
    </source>
</reference>
<dbReference type="InterPro" id="IPR055210">
    <property type="entry name" value="CtpA/B_N"/>
</dbReference>
<keyword evidence="2 5" id="KW-0645">Protease</keyword>
<dbReference type="InterPro" id="IPR036365">
    <property type="entry name" value="PGBD-like_sf"/>
</dbReference>
<dbReference type="InterPro" id="IPR002477">
    <property type="entry name" value="Peptidoglycan-bd-like"/>
</dbReference>
<dbReference type="GO" id="GO:0006508">
    <property type="term" value="P:proteolysis"/>
    <property type="evidence" value="ECO:0007669"/>
    <property type="project" value="UniProtKB-KW"/>
</dbReference>
<dbReference type="Gene3D" id="3.30.750.44">
    <property type="match status" value="1"/>
</dbReference>
<dbReference type="GO" id="GO:0030288">
    <property type="term" value="C:outer membrane-bounded periplasmic space"/>
    <property type="evidence" value="ECO:0007669"/>
    <property type="project" value="TreeGrafter"/>
</dbReference>
<dbReference type="InterPro" id="IPR001478">
    <property type="entry name" value="PDZ"/>
</dbReference>
<evidence type="ECO:0000256" key="1">
    <source>
        <dbReference type="ARBA" id="ARBA00009179"/>
    </source>
</evidence>
<organism evidence="7 8">
    <name type="scientific">Kyrpidia spormannii</name>
    <dbReference type="NCBI Taxonomy" id="2055160"/>
    <lineage>
        <taxon>Bacteria</taxon>
        <taxon>Bacillati</taxon>
        <taxon>Bacillota</taxon>
        <taxon>Bacilli</taxon>
        <taxon>Bacillales</taxon>
        <taxon>Alicyclobacillaceae</taxon>
        <taxon>Kyrpidia</taxon>
    </lineage>
</organism>
<dbReference type="InterPro" id="IPR005151">
    <property type="entry name" value="Tail-specific_protease"/>
</dbReference>
<dbReference type="NCBIfam" id="TIGR00225">
    <property type="entry name" value="prc"/>
    <property type="match status" value="1"/>
</dbReference>
<dbReference type="EMBL" id="CP024955">
    <property type="protein sequence ID" value="ATY83954.1"/>
    <property type="molecule type" value="Genomic_DNA"/>
</dbReference>
<dbReference type="SUPFAM" id="SSF50156">
    <property type="entry name" value="PDZ domain-like"/>
    <property type="match status" value="1"/>
</dbReference>
<evidence type="ECO:0000256" key="5">
    <source>
        <dbReference type="RuleBase" id="RU004404"/>
    </source>
</evidence>
<dbReference type="KEGG" id="kyr:CVV65_02405"/>
<dbReference type="SMART" id="SM00228">
    <property type="entry name" value="PDZ"/>
    <property type="match status" value="1"/>
</dbReference>
<dbReference type="Proteomes" id="UP000231932">
    <property type="component" value="Chromosome"/>
</dbReference>
<keyword evidence="8" id="KW-1185">Reference proteome</keyword>
<protein>
    <submittedName>
        <fullName evidence="7">Peptidase S41</fullName>
    </submittedName>
</protein>
<dbReference type="Gene3D" id="1.10.101.10">
    <property type="entry name" value="PGBD-like superfamily/PGBD"/>
    <property type="match status" value="1"/>
</dbReference>
<evidence type="ECO:0000259" key="6">
    <source>
        <dbReference type="PROSITE" id="PS50106"/>
    </source>
</evidence>
<dbReference type="PANTHER" id="PTHR32060:SF29">
    <property type="entry name" value="CARBOXY-TERMINAL PROCESSING PROTEASE CTPB"/>
    <property type="match status" value="1"/>
</dbReference>
<evidence type="ECO:0000256" key="4">
    <source>
        <dbReference type="ARBA" id="ARBA00022825"/>
    </source>
</evidence>
<dbReference type="RefSeq" id="WP_100666790.1">
    <property type="nucleotide sequence ID" value="NZ_CP024955.1"/>
</dbReference>
<dbReference type="Pfam" id="PF22694">
    <property type="entry name" value="CtpB_N-like"/>
    <property type="match status" value="1"/>
</dbReference>
<evidence type="ECO:0000256" key="2">
    <source>
        <dbReference type="ARBA" id="ARBA00022670"/>
    </source>
</evidence>
<evidence type="ECO:0000313" key="8">
    <source>
        <dbReference type="Proteomes" id="UP000231932"/>
    </source>
</evidence>
<dbReference type="InterPro" id="IPR029045">
    <property type="entry name" value="ClpP/crotonase-like_dom_sf"/>
</dbReference>
<sequence length="473" mass="50881">MQVRFRSLVIAVVLALIVGSAGTYGILQWRGDLLSPGVPLTAADRAEFEKLFRSFQTLKAQYYQPVDDAKLVDGAIGGMVQALGDPFSSYMDRSTAQQFHESLGSSFEGIGAEVKAENGKIVVVAPIKGSPAEKAGLRANDQILSVNGKSLQGMNVNDAVLLIRGKKGTVADLEIQRPGVKDVLHIKVVRDTVPLTTVDSSMVEPGIGRIAITQFNENTGKEFDDALAKLQAQGMRGLILDLRGNPGGYLEACLEIANKLIPNHGIIVQVVDRAGRKDVHRSTLDRAPFPVVALIDGGSASAAEILAAALQEAAHDPLVGQKSFGKGTVQTELDFPDGSNIKYTMAKWLTPDGNWIHQKGIQPNYPVALPYYWQLPPLSITRPITPDSTDTSVKIMQNFLEALGYSPGRTDGYFSPQTTEALRAFQQAKGLSPTGILDPDTAMALNDAVIAKEKQSDPVMQKGIEVLKSLIKV</sequence>
<name>A0A2K8N395_9BACL</name>
<evidence type="ECO:0000313" key="7">
    <source>
        <dbReference type="EMBL" id="ATY83954.1"/>
    </source>
</evidence>
<dbReference type="CDD" id="cd07560">
    <property type="entry name" value="Peptidase_S41_CPP"/>
    <property type="match status" value="1"/>
</dbReference>
<dbReference type="GO" id="GO:0008236">
    <property type="term" value="F:serine-type peptidase activity"/>
    <property type="evidence" value="ECO:0007669"/>
    <property type="project" value="UniProtKB-KW"/>
</dbReference>
<dbReference type="InterPro" id="IPR041489">
    <property type="entry name" value="PDZ_6"/>
</dbReference>
<dbReference type="AlphaFoldDB" id="A0A2K8N395"/>
<dbReference type="GO" id="GO:0004175">
    <property type="term" value="F:endopeptidase activity"/>
    <property type="evidence" value="ECO:0007669"/>
    <property type="project" value="TreeGrafter"/>
</dbReference>
<dbReference type="Pfam" id="PF01471">
    <property type="entry name" value="PG_binding_1"/>
    <property type="match status" value="1"/>
</dbReference>
<dbReference type="SUPFAM" id="SSF47090">
    <property type="entry name" value="PGBD-like"/>
    <property type="match status" value="1"/>
</dbReference>
<dbReference type="SUPFAM" id="SSF52096">
    <property type="entry name" value="ClpP/crotonase"/>
    <property type="match status" value="1"/>
</dbReference>
<keyword evidence="4 5" id="KW-0720">Serine protease</keyword>
<gene>
    <name evidence="7" type="ORF">CVV65_02405</name>
</gene>
<dbReference type="Gene3D" id="2.30.42.10">
    <property type="match status" value="1"/>
</dbReference>
<feature type="domain" description="PDZ" evidence="6">
    <location>
        <begin position="104"/>
        <end position="170"/>
    </location>
</feature>
<dbReference type="InterPro" id="IPR036366">
    <property type="entry name" value="PGBDSf"/>
</dbReference>
<proteinExistence type="inferred from homology"/>
<dbReference type="InterPro" id="IPR004447">
    <property type="entry name" value="Peptidase_S41A"/>
</dbReference>
<dbReference type="SMART" id="SM00245">
    <property type="entry name" value="TSPc"/>
    <property type="match status" value="1"/>
</dbReference>
<dbReference type="Gene3D" id="3.90.226.10">
    <property type="entry name" value="2-enoyl-CoA Hydratase, Chain A, domain 1"/>
    <property type="match status" value="1"/>
</dbReference>
<dbReference type="Pfam" id="PF17820">
    <property type="entry name" value="PDZ_6"/>
    <property type="match status" value="1"/>
</dbReference>
<dbReference type="Pfam" id="PF03572">
    <property type="entry name" value="Peptidase_S41"/>
    <property type="match status" value="1"/>
</dbReference>
<dbReference type="GO" id="GO:0007165">
    <property type="term" value="P:signal transduction"/>
    <property type="evidence" value="ECO:0007669"/>
    <property type="project" value="TreeGrafter"/>
</dbReference>
<dbReference type="PANTHER" id="PTHR32060">
    <property type="entry name" value="TAIL-SPECIFIC PROTEASE"/>
    <property type="match status" value="1"/>
</dbReference>